<proteinExistence type="predicted"/>
<feature type="transmembrane region" description="Helical" evidence="2">
    <location>
        <begin position="135"/>
        <end position="160"/>
    </location>
</feature>
<evidence type="ECO:0000256" key="1">
    <source>
        <dbReference type="SAM" id="MobiDB-lite"/>
    </source>
</evidence>
<organism evidence="3 4">
    <name type="scientific">Catenaria anguillulae PL171</name>
    <dbReference type="NCBI Taxonomy" id="765915"/>
    <lineage>
        <taxon>Eukaryota</taxon>
        <taxon>Fungi</taxon>
        <taxon>Fungi incertae sedis</taxon>
        <taxon>Blastocladiomycota</taxon>
        <taxon>Blastocladiomycetes</taxon>
        <taxon>Blastocladiales</taxon>
        <taxon>Catenariaceae</taxon>
        <taxon>Catenaria</taxon>
    </lineage>
</organism>
<dbReference type="Proteomes" id="UP000193411">
    <property type="component" value="Unassembled WGS sequence"/>
</dbReference>
<keyword evidence="2" id="KW-1133">Transmembrane helix</keyword>
<dbReference type="EMBL" id="MCFL01000025">
    <property type="protein sequence ID" value="ORZ34832.1"/>
    <property type="molecule type" value="Genomic_DNA"/>
</dbReference>
<gene>
    <name evidence="3" type="ORF">BCR44DRAFT_207918</name>
</gene>
<evidence type="ECO:0000313" key="4">
    <source>
        <dbReference type="Proteomes" id="UP000193411"/>
    </source>
</evidence>
<keyword evidence="2" id="KW-0812">Transmembrane</keyword>
<feature type="compositionally biased region" description="Low complexity" evidence="1">
    <location>
        <begin position="92"/>
        <end position="109"/>
    </location>
</feature>
<feature type="transmembrane region" description="Helical" evidence="2">
    <location>
        <begin position="172"/>
        <end position="191"/>
    </location>
</feature>
<feature type="transmembrane region" description="Helical" evidence="2">
    <location>
        <begin position="6"/>
        <end position="27"/>
    </location>
</feature>
<keyword evidence="4" id="KW-1185">Reference proteome</keyword>
<reference evidence="3 4" key="1">
    <citation type="submission" date="2016-07" db="EMBL/GenBank/DDBJ databases">
        <title>Pervasive Adenine N6-methylation of Active Genes in Fungi.</title>
        <authorList>
            <consortium name="DOE Joint Genome Institute"/>
            <person name="Mondo S.J."/>
            <person name="Dannebaum R.O."/>
            <person name="Kuo R.C."/>
            <person name="Labutti K."/>
            <person name="Haridas S."/>
            <person name="Kuo A."/>
            <person name="Salamov A."/>
            <person name="Ahrendt S.R."/>
            <person name="Lipzen A."/>
            <person name="Sullivan W."/>
            <person name="Andreopoulos W.B."/>
            <person name="Clum A."/>
            <person name="Lindquist E."/>
            <person name="Daum C."/>
            <person name="Ramamoorthy G.K."/>
            <person name="Gryganskyi A."/>
            <person name="Culley D."/>
            <person name="Magnuson J.K."/>
            <person name="James T.Y."/>
            <person name="O'Malley M.A."/>
            <person name="Stajich J.E."/>
            <person name="Spatafora J.W."/>
            <person name="Visel A."/>
            <person name="Grigoriev I.V."/>
        </authorList>
    </citation>
    <scope>NUCLEOTIDE SEQUENCE [LARGE SCALE GENOMIC DNA]</scope>
    <source>
        <strain evidence="3 4">PL171</strain>
    </source>
</reference>
<name>A0A1Y2HNY3_9FUNG</name>
<dbReference type="AlphaFoldDB" id="A0A1Y2HNY3"/>
<protein>
    <submittedName>
        <fullName evidence="3">Uncharacterized protein</fullName>
    </submittedName>
</protein>
<keyword evidence="2" id="KW-0472">Membrane</keyword>
<evidence type="ECO:0000256" key="2">
    <source>
        <dbReference type="SAM" id="Phobius"/>
    </source>
</evidence>
<feature type="region of interest" description="Disordered" evidence="1">
    <location>
        <begin position="63"/>
        <end position="129"/>
    </location>
</feature>
<accession>A0A1Y2HNY3</accession>
<sequence length="197" mass="20923">MPMIFMTIATVTDCVLTFVTFHVVWHVRSKVVRSAIRSDNGAKAGGKLKSESTLILASMDSLPSSPTPINAPNSGNGPGGVEQAMPAGTFQSSSHRSTTASGSSGAAATPVHVHGLTPQERRENRRRRRAGLRRALKKLMVALTLMLVSVLGGMLCFGLSAGNMLADTISGVFVRMYLLPAISSWSLLVTISKANRM</sequence>
<evidence type="ECO:0000313" key="3">
    <source>
        <dbReference type="EMBL" id="ORZ34832.1"/>
    </source>
</evidence>
<feature type="compositionally biased region" description="Polar residues" evidence="1">
    <location>
        <begin position="63"/>
        <end position="75"/>
    </location>
</feature>
<comment type="caution">
    <text evidence="3">The sequence shown here is derived from an EMBL/GenBank/DDBJ whole genome shotgun (WGS) entry which is preliminary data.</text>
</comment>